<dbReference type="CDD" id="cd00009">
    <property type="entry name" value="AAA"/>
    <property type="match status" value="1"/>
</dbReference>
<dbReference type="InterPro" id="IPR003593">
    <property type="entry name" value="AAA+_ATPase"/>
</dbReference>
<dbReference type="Pfam" id="PF12002">
    <property type="entry name" value="MgsA_C"/>
    <property type="match status" value="1"/>
</dbReference>
<protein>
    <recommendedName>
        <fullName evidence="6">AAA+ ATPase domain-containing protein</fullName>
    </recommendedName>
</protein>
<keyword evidence="4" id="KW-0547">Nucleotide-binding</keyword>
<dbReference type="PANTHER" id="PTHR13779">
    <property type="entry name" value="WERNER HELICASE-INTERACTING PROTEIN 1 FAMILY MEMBER"/>
    <property type="match status" value="1"/>
</dbReference>
<dbReference type="Gene3D" id="1.10.3710.10">
    <property type="entry name" value="DNA polymerase III clamp loader subunits, C-terminal domain"/>
    <property type="match status" value="1"/>
</dbReference>
<organism evidence="7 8">
    <name type="scientific">Candidatus Jacksonbacteria bacterium RIFCSPLOWO2_02_FULL_44_20</name>
    <dbReference type="NCBI Taxonomy" id="1798460"/>
    <lineage>
        <taxon>Bacteria</taxon>
        <taxon>Candidatus Jacksoniibacteriota</taxon>
    </lineage>
</organism>
<comment type="caution">
    <text evidence="7">The sequence shown here is derived from an EMBL/GenBank/DDBJ whole genome shotgun (WGS) entry which is preliminary data.</text>
</comment>
<dbReference type="PANTHER" id="PTHR13779:SF7">
    <property type="entry name" value="ATPASE WRNIP1"/>
    <property type="match status" value="1"/>
</dbReference>
<dbReference type="EMBL" id="MHJU01000009">
    <property type="protein sequence ID" value="OGY73634.1"/>
    <property type="molecule type" value="Genomic_DNA"/>
</dbReference>
<reference evidence="7 8" key="1">
    <citation type="journal article" date="2016" name="Nat. Commun.">
        <title>Thousands of microbial genomes shed light on interconnected biogeochemical processes in an aquifer system.</title>
        <authorList>
            <person name="Anantharaman K."/>
            <person name="Brown C.T."/>
            <person name="Hug L.A."/>
            <person name="Sharon I."/>
            <person name="Castelle C.J."/>
            <person name="Probst A.J."/>
            <person name="Thomas B.C."/>
            <person name="Singh A."/>
            <person name="Wilkins M.J."/>
            <person name="Karaoz U."/>
            <person name="Brodie E.L."/>
            <person name="Williams K.H."/>
            <person name="Hubbard S.S."/>
            <person name="Banfield J.F."/>
        </authorList>
    </citation>
    <scope>NUCLEOTIDE SEQUENCE [LARGE SCALE GENOMIC DNA]</scope>
</reference>
<dbReference type="InterPro" id="IPR008921">
    <property type="entry name" value="DNA_pol3_clamp-load_cplx_C"/>
</dbReference>
<evidence type="ECO:0000259" key="6">
    <source>
        <dbReference type="SMART" id="SM00382"/>
    </source>
</evidence>
<evidence type="ECO:0000256" key="2">
    <source>
        <dbReference type="ARBA" id="ARBA00008959"/>
    </source>
</evidence>
<dbReference type="InterPro" id="IPR021886">
    <property type="entry name" value="MgsA_C"/>
</dbReference>
<dbReference type="GO" id="GO:0006261">
    <property type="term" value="P:DNA-templated DNA replication"/>
    <property type="evidence" value="ECO:0007669"/>
    <property type="project" value="TreeGrafter"/>
</dbReference>
<accession>A0A1G2A9V5</accession>
<dbReference type="FunFam" id="1.20.272.10:FF:000001">
    <property type="entry name" value="Putative AAA family ATPase"/>
    <property type="match status" value="1"/>
</dbReference>
<gene>
    <name evidence="7" type="ORF">A3H61_00385</name>
</gene>
<sequence>MRLFLPPLADRMRPQKLSDVLGQEQFFGRSSAIIKSLKEGHLPSLIFWGPPGCGKTTIARLLAAEISADFVTLEAAVSGLKEFRVAINRAVENKIYQKQTVLFIDEIHRWNKKQQDALLPYVENGTVTFIGATTENPSFEVISALLSRVKVLLFEAISKEVIVEILERASQKEKISIGRNELELIAQFSGGDARVALNALELSSHSVKGENVTKEIIKEIFDKTNLLYDKAGEEHYNIISAFIKSMRGSDANAAVYYLARMIEGGEDPEFIARRMLIFASEDIGNALPTALVVANTCFDAVRKIGWPESELILSQTAIYLAKAPKSNLAKLAIGAAREEVQKSGTLPVPLHLRNASTSLMTDLGYGKNYIYTHNNPSAPQDFLPSEIVGKKFVL</sequence>
<evidence type="ECO:0000313" key="7">
    <source>
        <dbReference type="EMBL" id="OGY73634.1"/>
    </source>
</evidence>
<dbReference type="SUPFAM" id="SSF52540">
    <property type="entry name" value="P-loop containing nucleoside triphosphate hydrolases"/>
    <property type="match status" value="1"/>
</dbReference>
<dbReference type="GO" id="GO:0008047">
    <property type="term" value="F:enzyme activator activity"/>
    <property type="evidence" value="ECO:0007669"/>
    <property type="project" value="TreeGrafter"/>
</dbReference>
<keyword evidence="3" id="KW-0235">DNA replication</keyword>
<dbReference type="SMART" id="SM00382">
    <property type="entry name" value="AAA"/>
    <property type="match status" value="1"/>
</dbReference>
<comment type="similarity">
    <text evidence="2">Belongs to the AAA ATPase family. RarA/MGS1/WRNIP1 subfamily.</text>
</comment>
<proteinExistence type="inferred from homology"/>
<dbReference type="GO" id="GO:0000731">
    <property type="term" value="P:DNA synthesis involved in DNA repair"/>
    <property type="evidence" value="ECO:0007669"/>
    <property type="project" value="TreeGrafter"/>
</dbReference>
<feature type="domain" description="AAA+ ATPase" evidence="6">
    <location>
        <begin position="41"/>
        <end position="158"/>
    </location>
</feature>
<keyword evidence="5" id="KW-0067">ATP-binding</keyword>
<evidence type="ECO:0000256" key="5">
    <source>
        <dbReference type="ARBA" id="ARBA00022840"/>
    </source>
</evidence>
<evidence type="ECO:0000256" key="4">
    <source>
        <dbReference type="ARBA" id="ARBA00022741"/>
    </source>
</evidence>
<dbReference type="Proteomes" id="UP000178315">
    <property type="component" value="Unassembled WGS sequence"/>
</dbReference>
<dbReference type="InterPro" id="IPR027417">
    <property type="entry name" value="P-loop_NTPase"/>
</dbReference>
<comment type="function">
    <text evidence="1">DNA-dependent ATPase that plays important roles in cellular responses to stalled DNA replication processes.</text>
</comment>
<dbReference type="Pfam" id="PF16193">
    <property type="entry name" value="AAA_assoc_2"/>
    <property type="match status" value="1"/>
</dbReference>
<dbReference type="InterPro" id="IPR003959">
    <property type="entry name" value="ATPase_AAA_core"/>
</dbReference>
<name>A0A1G2A9V5_9BACT</name>
<dbReference type="CDD" id="cd18139">
    <property type="entry name" value="HLD_clamp_RarA"/>
    <property type="match status" value="1"/>
</dbReference>
<dbReference type="GO" id="GO:0003677">
    <property type="term" value="F:DNA binding"/>
    <property type="evidence" value="ECO:0007669"/>
    <property type="project" value="InterPro"/>
</dbReference>
<dbReference type="GO" id="GO:0017116">
    <property type="term" value="F:single-stranded DNA helicase activity"/>
    <property type="evidence" value="ECO:0007669"/>
    <property type="project" value="TreeGrafter"/>
</dbReference>
<dbReference type="GO" id="GO:0005524">
    <property type="term" value="F:ATP binding"/>
    <property type="evidence" value="ECO:0007669"/>
    <property type="project" value="UniProtKB-KW"/>
</dbReference>
<dbReference type="Gene3D" id="1.20.272.10">
    <property type="match status" value="1"/>
</dbReference>
<dbReference type="AlphaFoldDB" id="A0A1G2A9V5"/>
<evidence type="ECO:0000313" key="8">
    <source>
        <dbReference type="Proteomes" id="UP000178315"/>
    </source>
</evidence>
<dbReference type="GO" id="GO:0016887">
    <property type="term" value="F:ATP hydrolysis activity"/>
    <property type="evidence" value="ECO:0007669"/>
    <property type="project" value="InterPro"/>
</dbReference>
<evidence type="ECO:0000256" key="1">
    <source>
        <dbReference type="ARBA" id="ARBA00002393"/>
    </source>
</evidence>
<evidence type="ECO:0000256" key="3">
    <source>
        <dbReference type="ARBA" id="ARBA00022705"/>
    </source>
</evidence>
<dbReference type="Pfam" id="PF00004">
    <property type="entry name" value="AAA"/>
    <property type="match status" value="1"/>
</dbReference>
<dbReference type="InterPro" id="IPR032423">
    <property type="entry name" value="AAA_assoc_2"/>
</dbReference>
<dbReference type="InterPro" id="IPR051314">
    <property type="entry name" value="AAA_ATPase_RarA/MGS1/WRNIP1"/>
</dbReference>
<dbReference type="Gene3D" id="3.40.50.300">
    <property type="entry name" value="P-loop containing nucleotide triphosphate hydrolases"/>
    <property type="match status" value="1"/>
</dbReference>
<dbReference type="FunFam" id="3.40.50.300:FF:000137">
    <property type="entry name" value="Replication-associated recombination protein A"/>
    <property type="match status" value="1"/>
</dbReference>
<dbReference type="SUPFAM" id="SSF48019">
    <property type="entry name" value="post-AAA+ oligomerization domain-like"/>
    <property type="match status" value="1"/>
</dbReference>
<dbReference type="Gene3D" id="1.10.8.60">
    <property type="match status" value="1"/>
</dbReference>